<proteinExistence type="predicted"/>
<dbReference type="Pfam" id="PF07727">
    <property type="entry name" value="RVT_2"/>
    <property type="match status" value="1"/>
</dbReference>
<dbReference type="EMBL" id="CM003603">
    <property type="protein sequence ID" value="KYP76428.1"/>
    <property type="molecule type" value="Genomic_DNA"/>
</dbReference>
<feature type="domain" description="Reverse transcriptase Ty1/copia-type" evidence="1">
    <location>
        <begin position="1"/>
        <end position="106"/>
    </location>
</feature>
<dbReference type="AlphaFoldDB" id="A0A151UB05"/>
<dbReference type="Proteomes" id="UP000075243">
    <property type="component" value="Chromosome 1"/>
</dbReference>
<dbReference type="InterPro" id="IPR013103">
    <property type="entry name" value="RVT_2"/>
</dbReference>
<reference evidence="2 3" key="1">
    <citation type="journal article" date="2012" name="Nat. Biotechnol.">
        <title>Draft genome sequence of pigeonpea (Cajanus cajan), an orphan legume crop of resource-poor farmers.</title>
        <authorList>
            <person name="Varshney R.K."/>
            <person name="Chen W."/>
            <person name="Li Y."/>
            <person name="Bharti A.K."/>
            <person name="Saxena R.K."/>
            <person name="Schlueter J.A."/>
            <person name="Donoghue M.T."/>
            <person name="Azam S."/>
            <person name="Fan G."/>
            <person name="Whaley A.M."/>
            <person name="Farmer A.D."/>
            <person name="Sheridan J."/>
            <person name="Iwata A."/>
            <person name="Tuteja R."/>
            <person name="Penmetsa R.V."/>
            <person name="Wu W."/>
            <person name="Upadhyaya H.D."/>
            <person name="Yang S.P."/>
            <person name="Shah T."/>
            <person name="Saxena K.B."/>
            <person name="Michael T."/>
            <person name="McCombie W.R."/>
            <person name="Yang B."/>
            <person name="Zhang G."/>
            <person name="Yang H."/>
            <person name="Wang J."/>
            <person name="Spillane C."/>
            <person name="Cook D.R."/>
            <person name="May G.D."/>
            <person name="Xu X."/>
            <person name="Jackson S.A."/>
        </authorList>
    </citation>
    <scope>NUCLEOTIDE SEQUENCE [LARGE SCALE GENOMIC DNA]</scope>
    <source>
        <strain evidence="3">cv. Asha</strain>
    </source>
</reference>
<keyword evidence="3" id="KW-1185">Reference proteome</keyword>
<evidence type="ECO:0000259" key="1">
    <source>
        <dbReference type="Pfam" id="PF07727"/>
    </source>
</evidence>
<dbReference type="STRING" id="3821.A0A151UB05"/>
<dbReference type="Gramene" id="C.cajan_20074.t">
    <property type="protein sequence ID" value="C.cajan_20074.t.cds1"/>
    <property type="gene ID" value="C.cajan_20074"/>
</dbReference>
<dbReference type="SUPFAM" id="SSF56672">
    <property type="entry name" value="DNA/RNA polymerases"/>
    <property type="match status" value="1"/>
</dbReference>
<accession>A0A151UB05</accession>
<evidence type="ECO:0000313" key="3">
    <source>
        <dbReference type="Proteomes" id="UP000075243"/>
    </source>
</evidence>
<sequence>MNVKTIFLHSDLEEEIYMKQLDNFLVKGKENYVYRLRKSLYGLKQAPRQWYKNFESIMCEHGYKKTTFDHYVFVRNFFDNDFIILLLYVDDMFIIGKDVSKIDRLKQ</sequence>
<organism evidence="2 3">
    <name type="scientific">Cajanus cajan</name>
    <name type="common">Pigeon pea</name>
    <name type="synonym">Cajanus indicus</name>
    <dbReference type="NCBI Taxonomy" id="3821"/>
    <lineage>
        <taxon>Eukaryota</taxon>
        <taxon>Viridiplantae</taxon>
        <taxon>Streptophyta</taxon>
        <taxon>Embryophyta</taxon>
        <taxon>Tracheophyta</taxon>
        <taxon>Spermatophyta</taxon>
        <taxon>Magnoliopsida</taxon>
        <taxon>eudicotyledons</taxon>
        <taxon>Gunneridae</taxon>
        <taxon>Pentapetalae</taxon>
        <taxon>rosids</taxon>
        <taxon>fabids</taxon>
        <taxon>Fabales</taxon>
        <taxon>Fabaceae</taxon>
        <taxon>Papilionoideae</taxon>
        <taxon>50 kb inversion clade</taxon>
        <taxon>NPAAA clade</taxon>
        <taxon>indigoferoid/millettioid clade</taxon>
        <taxon>Phaseoleae</taxon>
        <taxon>Cajanus</taxon>
    </lineage>
</organism>
<dbReference type="InterPro" id="IPR043502">
    <property type="entry name" value="DNA/RNA_pol_sf"/>
</dbReference>
<evidence type="ECO:0000313" key="2">
    <source>
        <dbReference type="EMBL" id="KYP76428.1"/>
    </source>
</evidence>
<gene>
    <name evidence="2" type="ORF">KK1_020670</name>
</gene>
<name>A0A151UB05_CAJCA</name>
<protein>
    <submittedName>
        <fullName evidence="2">Retrovirus-related Pol polyprotein from transposon TNT 1-94</fullName>
    </submittedName>
</protein>